<keyword evidence="2" id="KW-1185">Reference proteome</keyword>
<name>A0A0L6VET8_9BASI</name>
<reference evidence="1 2" key="1">
    <citation type="submission" date="2015-08" db="EMBL/GenBank/DDBJ databases">
        <title>Next Generation Sequencing and Analysis of the Genome of Puccinia sorghi L Schw, the Causal Agent of Maize Common Rust.</title>
        <authorList>
            <person name="Rochi L."/>
            <person name="Burguener G."/>
            <person name="Darino M."/>
            <person name="Turjanski A."/>
            <person name="Kreff E."/>
            <person name="Dieguez M.J."/>
            <person name="Sacco F."/>
        </authorList>
    </citation>
    <scope>NUCLEOTIDE SEQUENCE [LARGE SCALE GENOMIC DNA]</scope>
    <source>
        <strain evidence="1 2">RO10H11247</strain>
    </source>
</reference>
<proteinExistence type="predicted"/>
<organism evidence="1 2">
    <name type="scientific">Puccinia sorghi</name>
    <dbReference type="NCBI Taxonomy" id="27349"/>
    <lineage>
        <taxon>Eukaryota</taxon>
        <taxon>Fungi</taxon>
        <taxon>Dikarya</taxon>
        <taxon>Basidiomycota</taxon>
        <taxon>Pucciniomycotina</taxon>
        <taxon>Pucciniomycetes</taxon>
        <taxon>Pucciniales</taxon>
        <taxon>Pucciniaceae</taxon>
        <taxon>Puccinia</taxon>
    </lineage>
</organism>
<sequence length="345" mass="40750">MLQPSCHPNSTFLHILVESCLENGWSNNRSFLGISSCQLQAFEQVFFFMVISELSLAFSIKKIEKSSLIDWDFSALHLSSNKLKINQNFKCAHNSVPWNVENRIKNQNQNAKFLLHIPEVTSFFSILPAGTMIQQCFDICFSYMQIKRMEIGEILISDNWERILEIEDECLVSLRLKLFLVLFLTRLEARKDVQFKASQVLKDFVKLEMEMSVYEVDVSAAHMCGGARNKRSGTVRNMKLSLKQSWLSPLTLRYYKTIMYMYFSLVRSQPKKWSGVTQLQWFLQIIQFQKQFDLISWKKNQFISPRLILSNFEKILCVRIHESICRQKWQKPSRKGFLKRFRWFL</sequence>
<accession>A0A0L6VET8</accession>
<dbReference type="EMBL" id="LAVV01006718">
    <property type="protein sequence ID" value="KNZ58620.1"/>
    <property type="molecule type" value="Genomic_DNA"/>
</dbReference>
<dbReference type="AlphaFoldDB" id="A0A0L6VET8"/>
<evidence type="ECO:0000313" key="1">
    <source>
        <dbReference type="EMBL" id="KNZ58620.1"/>
    </source>
</evidence>
<dbReference type="VEuPathDB" id="FungiDB:VP01_1893g1"/>
<evidence type="ECO:0000313" key="2">
    <source>
        <dbReference type="Proteomes" id="UP000037035"/>
    </source>
</evidence>
<protein>
    <submittedName>
        <fullName evidence="1">Uncharacterized protein</fullName>
    </submittedName>
</protein>
<dbReference type="Proteomes" id="UP000037035">
    <property type="component" value="Unassembled WGS sequence"/>
</dbReference>
<gene>
    <name evidence="1" type="ORF">VP01_1893g1</name>
</gene>
<comment type="caution">
    <text evidence="1">The sequence shown here is derived from an EMBL/GenBank/DDBJ whole genome shotgun (WGS) entry which is preliminary data.</text>
</comment>